<evidence type="ECO:0000313" key="3">
    <source>
        <dbReference type="EMBL" id="ALO66752.1"/>
    </source>
</evidence>
<name>A0A0S2LZU3_9MICC</name>
<organism evidence="3 4">
    <name type="scientific">Arthrobacter alpinus</name>
    <dbReference type="NCBI Taxonomy" id="656366"/>
    <lineage>
        <taxon>Bacteria</taxon>
        <taxon>Bacillati</taxon>
        <taxon>Actinomycetota</taxon>
        <taxon>Actinomycetes</taxon>
        <taxon>Micrococcales</taxon>
        <taxon>Micrococcaceae</taxon>
        <taxon>Arthrobacter</taxon>
    </lineage>
</organism>
<reference evidence="4" key="1">
    <citation type="submission" date="2015-11" db="EMBL/GenBank/DDBJ databases">
        <authorList>
            <person name="Kumar R."/>
            <person name="Singh D."/>
            <person name="Swarnkar M.K."/>
            <person name="Singh A.K."/>
            <person name="Kumar S."/>
        </authorList>
    </citation>
    <scope>NUCLEOTIDE SEQUENCE [LARGE SCALE GENOMIC DNA]</scope>
    <source>
        <strain evidence="4">ERGS4:06</strain>
    </source>
</reference>
<accession>A0A0S2LZU3</accession>
<keyword evidence="1" id="KW-0472">Membrane</keyword>
<dbReference type="RefSeq" id="WP_062288182.1">
    <property type="nucleotide sequence ID" value="NZ_CP013200.1"/>
</dbReference>
<dbReference type="InterPro" id="IPR012867">
    <property type="entry name" value="DUF1648"/>
</dbReference>
<feature type="domain" description="DUF1648" evidence="2">
    <location>
        <begin position="31"/>
        <end position="73"/>
    </location>
</feature>
<feature type="transmembrane region" description="Helical" evidence="1">
    <location>
        <begin position="206"/>
        <end position="225"/>
    </location>
</feature>
<gene>
    <name evidence="3" type="ORF">AS189_09870</name>
</gene>
<dbReference type="Pfam" id="PF07853">
    <property type="entry name" value="DUF1648"/>
    <property type="match status" value="1"/>
</dbReference>
<feature type="transmembrane region" description="Helical" evidence="1">
    <location>
        <begin position="64"/>
        <end position="88"/>
    </location>
</feature>
<evidence type="ECO:0000313" key="4">
    <source>
        <dbReference type="Proteomes" id="UP000059574"/>
    </source>
</evidence>
<feature type="transmembrane region" description="Helical" evidence="1">
    <location>
        <begin position="231"/>
        <end position="250"/>
    </location>
</feature>
<dbReference type="Proteomes" id="UP000059574">
    <property type="component" value="Chromosome"/>
</dbReference>
<proteinExistence type="predicted"/>
<sequence length="346" mass="36157">MGKQVRSIDAEKAYNRRWLLGLIVGLLLLSVLGSLWMFTVASRLPPELAIHWNSKNEVDGWTSLWGIAVTTVLTAVGVGGVIAVLAVVSRGQNLLIARIGAGVGVGFGVGLATLMVAVVAGQIDLMDTTQAEVSGPVMAAGLALALILGVLVMWLYTPGELDRTPDAEVLAVNASATEEGSALALDGAERAAQGETMRISVSMGKWAWVLSVGLGATVAVSTYFIFPVLALLGVVIGAITWVFCQGTAVIGPDGVKVLASGFFKLMPLEWKEVRGASVDDIKAMDYGGWGYRMNGGSVAFIMSSGPALVMECGFHQKFVISMPDAQSAGEAAALVNGYAQSRKVKN</sequence>
<feature type="transmembrane region" description="Helical" evidence="1">
    <location>
        <begin position="20"/>
        <end position="44"/>
    </location>
</feature>
<dbReference type="AlphaFoldDB" id="A0A0S2LZU3"/>
<dbReference type="OrthoDB" id="4303577at2"/>
<dbReference type="EMBL" id="CP013200">
    <property type="protein sequence ID" value="ALO66752.1"/>
    <property type="molecule type" value="Genomic_DNA"/>
</dbReference>
<feature type="transmembrane region" description="Helical" evidence="1">
    <location>
        <begin position="95"/>
        <end position="123"/>
    </location>
</feature>
<keyword evidence="1" id="KW-1133">Transmembrane helix</keyword>
<protein>
    <recommendedName>
        <fullName evidence="2">DUF1648 domain-containing protein</fullName>
    </recommendedName>
</protein>
<evidence type="ECO:0000259" key="2">
    <source>
        <dbReference type="Pfam" id="PF07853"/>
    </source>
</evidence>
<feature type="transmembrane region" description="Helical" evidence="1">
    <location>
        <begin position="135"/>
        <end position="156"/>
    </location>
</feature>
<keyword evidence="1" id="KW-0812">Transmembrane</keyword>
<reference evidence="3 4" key="2">
    <citation type="journal article" date="2016" name="J. Biotechnol.">
        <title>Complete genome sequence of Arthrobacter alpinus ERGS4:06, a yellow pigmented bacterium tolerant to cold and radiations isolated from Sikkim Himalaya.</title>
        <authorList>
            <person name="Kumar R."/>
            <person name="Singh D."/>
            <person name="Swarnkar M.K."/>
            <person name="Singh A.K."/>
            <person name="Kumar S."/>
        </authorList>
    </citation>
    <scope>NUCLEOTIDE SEQUENCE [LARGE SCALE GENOMIC DNA]</scope>
    <source>
        <strain evidence="3 4">ERGS4:06</strain>
    </source>
</reference>
<evidence type="ECO:0000256" key="1">
    <source>
        <dbReference type="SAM" id="Phobius"/>
    </source>
</evidence>